<dbReference type="GO" id="GO:0005886">
    <property type="term" value="C:plasma membrane"/>
    <property type="evidence" value="ECO:0007669"/>
    <property type="project" value="TreeGrafter"/>
</dbReference>
<proteinExistence type="predicted"/>
<keyword evidence="1" id="KW-1133">Transmembrane helix</keyword>
<dbReference type="Proteomes" id="UP000013070">
    <property type="component" value="Unassembled WGS sequence"/>
</dbReference>
<dbReference type="PATRIC" id="fig|1217710.3.peg.2716"/>
<dbReference type="InterPro" id="IPR051599">
    <property type="entry name" value="Cell_Envelope_Assoc"/>
</dbReference>
<dbReference type="GO" id="GO:0043164">
    <property type="term" value="P:Gram-negative-bacterium-type cell wall biogenesis"/>
    <property type="evidence" value="ECO:0007669"/>
    <property type="project" value="TreeGrafter"/>
</dbReference>
<dbReference type="InterPro" id="IPR014729">
    <property type="entry name" value="Rossmann-like_a/b/a_fold"/>
</dbReference>
<evidence type="ECO:0000313" key="3">
    <source>
        <dbReference type="EMBL" id="ENU98285.1"/>
    </source>
</evidence>
<sequence length="268" mass="30649">MSIQISSPLKRSLSLIFGLILGINSLWLISQGQRHFGVLLPIFISVALILYALLFSGIQRWKQHSRFRIWFWNNLWAGFLLWIISVAIFFAYIQMSIHSNESTQPPAAILVLGSGITNGQPSPILKSRLDTAAKYAAHYPDALMIMTGGRNYRERQSEAEVMQHYIHTTYPELINPIQLEDRSRSTAQNLMYSQVILEQQNISQNDPIAIATSDFHSPRARAIARHQGYPQVISLSASTPLYLRYNSWLREYFAFLSGWLLNEYSLSE</sequence>
<dbReference type="HOGENOM" id="CLU_051474_2_2_6"/>
<dbReference type="PANTHER" id="PTHR30336:SF4">
    <property type="entry name" value="ENVELOPE BIOGENESIS FACTOR ELYC"/>
    <property type="match status" value="1"/>
</dbReference>
<gene>
    <name evidence="3" type="ORF">F969_02840</name>
</gene>
<dbReference type="AlphaFoldDB" id="N8VFB3"/>
<keyword evidence="4" id="KW-1185">Reference proteome</keyword>
<dbReference type="GO" id="GO:0000270">
    <property type="term" value="P:peptidoglycan metabolic process"/>
    <property type="evidence" value="ECO:0007669"/>
    <property type="project" value="TreeGrafter"/>
</dbReference>
<dbReference type="Gene3D" id="3.40.50.620">
    <property type="entry name" value="HUPs"/>
    <property type="match status" value="1"/>
</dbReference>
<evidence type="ECO:0000256" key="1">
    <source>
        <dbReference type="SAM" id="Phobius"/>
    </source>
</evidence>
<dbReference type="PANTHER" id="PTHR30336">
    <property type="entry name" value="INNER MEMBRANE PROTEIN, PROBABLE PERMEASE"/>
    <property type="match status" value="1"/>
</dbReference>
<keyword evidence="1" id="KW-0472">Membrane</keyword>
<dbReference type="CDD" id="cd06259">
    <property type="entry name" value="YdcF-like"/>
    <property type="match status" value="1"/>
</dbReference>
<feature type="transmembrane region" description="Helical" evidence="1">
    <location>
        <begin position="12"/>
        <end position="30"/>
    </location>
</feature>
<feature type="transmembrane region" description="Helical" evidence="1">
    <location>
        <begin position="36"/>
        <end position="58"/>
    </location>
</feature>
<evidence type="ECO:0000313" key="4">
    <source>
        <dbReference type="Proteomes" id="UP000013070"/>
    </source>
</evidence>
<dbReference type="Pfam" id="PF02698">
    <property type="entry name" value="DUF218"/>
    <property type="match status" value="1"/>
</dbReference>
<dbReference type="EMBL" id="APPE01000068">
    <property type="protein sequence ID" value="ENU98285.1"/>
    <property type="molecule type" value="Genomic_DNA"/>
</dbReference>
<protein>
    <recommendedName>
        <fullName evidence="2">DUF218 domain-containing protein</fullName>
    </recommendedName>
</protein>
<comment type="caution">
    <text evidence="3">The sequence shown here is derived from an EMBL/GenBank/DDBJ whole genome shotgun (WGS) entry which is preliminary data.</text>
</comment>
<name>N8VFB3_9GAMM</name>
<dbReference type="eggNOG" id="COG1434">
    <property type="taxonomic scope" value="Bacteria"/>
</dbReference>
<accession>N8VFB3</accession>
<feature type="transmembrane region" description="Helical" evidence="1">
    <location>
        <begin position="70"/>
        <end position="93"/>
    </location>
</feature>
<reference evidence="3 4" key="1">
    <citation type="submission" date="2013-02" db="EMBL/GenBank/DDBJ databases">
        <title>The Genome Sequence of Acinetobacter sp. NIPH 899.</title>
        <authorList>
            <consortium name="The Broad Institute Genome Sequencing Platform"/>
            <consortium name="The Broad Institute Genome Sequencing Center for Infectious Disease"/>
            <person name="Cerqueira G."/>
            <person name="Feldgarden M."/>
            <person name="Courvalin P."/>
            <person name="Perichon B."/>
            <person name="Grillot-Courvalin C."/>
            <person name="Clermont D."/>
            <person name="Rocha E."/>
            <person name="Yoon E.-J."/>
            <person name="Nemec A."/>
            <person name="Walker B."/>
            <person name="Young S.K."/>
            <person name="Zeng Q."/>
            <person name="Gargeya S."/>
            <person name="Fitzgerald M."/>
            <person name="Haas B."/>
            <person name="Abouelleil A."/>
            <person name="Alvarado L."/>
            <person name="Arachchi H.M."/>
            <person name="Berlin A.M."/>
            <person name="Chapman S.B."/>
            <person name="Dewar J."/>
            <person name="Goldberg J."/>
            <person name="Griggs A."/>
            <person name="Gujja S."/>
            <person name="Hansen M."/>
            <person name="Howarth C."/>
            <person name="Imamovic A."/>
            <person name="Larimer J."/>
            <person name="McCowan C."/>
            <person name="Murphy C."/>
            <person name="Neiman D."/>
            <person name="Pearson M."/>
            <person name="Priest M."/>
            <person name="Roberts A."/>
            <person name="Saif S."/>
            <person name="Shea T."/>
            <person name="Sisk P."/>
            <person name="Sykes S."/>
            <person name="Wortman J."/>
            <person name="Nusbaum C."/>
            <person name="Birren B."/>
        </authorList>
    </citation>
    <scope>NUCLEOTIDE SEQUENCE [LARGE SCALE GENOMIC DNA]</scope>
    <source>
        <strain evidence="3 4">NIPH 899</strain>
    </source>
</reference>
<dbReference type="InterPro" id="IPR003848">
    <property type="entry name" value="DUF218"/>
</dbReference>
<keyword evidence="1" id="KW-0812">Transmembrane</keyword>
<feature type="domain" description="DUF218" evidence="2">
    <location>
        <begin position="108"/>
        <end position="253"/>
    </location>
</feature>
<organism evidence="3 4">
    <name type="scientific">Acinetobacter variabilis</name>
    <dbReference type="NCBI Taxonomy" id="70346"/>
    <lineage>
        <taxon>Bacteria</taxon>
        <taxon>Pseudomonadati</taxon>
        <taxon>Pseudomonadota</taxon>
        <taxon>Gammaproteobacteria</taxon>
        <taxon>Moraxellales</taxon>
        <taxon>Moraxellaceae</taxon>
        <taxon>Acinetobacter</taxon>
    </lineage>
</organism>
<evidence type="ECO:0000259" key="2">
    <source>
        <dbReference type="Pfam" id="PF02698"/>
    </source>
</evidence>